<dbReference type="Proteomes" id="UP000220102">
    <property type="component" value="Unassembled WGS sequence"/>
</dbReference>
<dbReference type="SUPFAM" id="SSF56322">
    <property type="entry name" value="ADC synthase"/>
    <property type="match status" value="1"/>
</dbReference>
<dbReference type="Gene3D" id="3.30.470.10">
    <property type="match status" value="1"/>
</dbReference>
<accession>A0A2A8CW40</accession>
<evidence type="ECO:0000313" key="2">
    <source>
        <dbReference type="EMBL" id="PEN12866.1"/>
    </source>
</evidence>
<keyword evidence="3" id="KW-1185">Reference proteome</keyword>
<dbReference type="EMBL" id="PDEQ01000006">
    <property type="protein sequence ID" value="PEN12866.1"/>
    <property type="molecule type" value="Genomic_DNA"/>
</dbReference>
<dbReference type="InterPro" id="IPR043131">
    <property type="entry name" value="BCAT-like_N"/>
</dbReference>
<dbReference type="OrthoDB" id="9803598at2"/>
<dbReference type="AlphaFoldDB" id="A0A2A8CW40"/>
<dbReference type="GO" id="GO:0046820">
    <property type="term" value="F:4-amino-4-deoxychorismate synthase activity"/>
    <property type="evidence" value="ECO:0007669"/>
    <property type="project" value="TreeGrafter"/>
</dbReference>
<protein>
    <submittedName>
        <fullName evidence="2">Aminodeoxychorismate synthase, component I</fullName>
    </submittedName>
</protein>
<gene>
    <name evidence="2" type="primary">pabB</name>
    <name evidence="2" type="ORF">CRI94_12745</name>
</gene>
<dbReference type="RefSeq" id="WP_098076317.1">
    <property type="nucleotide sequence ID" value="NZ_PDEQ01000006.1"/>
</dbReference>
<dbReference type="SUPFAM" id="SSF56752">
    <property type="entry name" value="D-aminoacid aminotransferase-like PLP-dependent enzymes"/>
    <property type="match status" value="1"/>
</dbReference>
<dbReference type="InterPro" id="IPR001544">
    <property type="entry name" value="Aminotrans_IV"/>
</dbReference>
<dbReference type="Pfam" id="PF00425">
    <property type="entry name" value="Chorismate_bind"/>
    <property type="match status" value="1"/>
</dbReference>
<dbReference type="GO" id="GO:0000162">
    <property type="term" value="P:L-tryptophan biosynthetic process"/>
    <property type="evidence" value="ECO:0007669"/>
    <property type="project" value="TreeGrafter"/>
</dbReference>
<dbReference type="InterPro" id="IPR005801">
    <property type="entry name" value="ADC_synthase"/>
</dbReference>
<dbReference type="InterPro" id="IPR015890">
    <property type="entry name" value="Chorismate_C"/>
</dbReference>
<dbReference type="Gene3D" id="3.20.10.10">
    <property type="entry name" value="D-amino Acid Aminotransferase, subunit A, domain 2"/>
    <property type="match status" value="1"/>
</dbReference>
<dbReference type="InterPro" id="IPR036038">
    <property type="entry name" value="Aminotransferase-like"/>
</dbReference>
<dbReference type="PANTHER" id="PTHR11236:SF50">
    <property type="entry name" value="AMINODEOXYCHORISMATE SYNTHASE COMPONENT 1"/>
    <property type="match status" value="1"/>
</dbReference>
<sequence length="641" mass="70752">MPQSEPLPASAYGGDGIFRPDRLDTAGTVFLDTSRPPSSDDGASGRRSLLFERPRKILRADARDEVADVLRALDAALASGYYVAGMLTYEAGLALCDMSAHALDGPLAWFGVYESPVEVPHTASLDGFNSLQEYPSIENARFDVSRDMYRDALRQIKSLIREGDVYQINYTGPVRFTCASHDPIPLYAQLRKRQPVPYGAWLRFDDRRILCASPELFVRREGKRLVTKPMKGTIRRGMTQAEDEHLRFELANDSKSQAENLMIVDLLRNDLSICCEPGSVNVPSLFATETYDTLTQMTSTVEGRLTSDTRLSDILKALYPCGSVTGAPKRRAMQRIHELETGPRGVYCGAIGYAAPDDTACFNVAIRTVTLTEDASSGHLHGTMGTGSGIVWDSDLDAEYEECCLKARFLTDPPRGENRSFRLIETMRAIDGDIPLWSRHWSRLSDSAAYFGLPVDRQGVEVALRDAMRSTGNQENVVRLTVGQAGDPRVEIKDMPSRVDSWSLAIATEPARPTDPFFYHKTTRRAPYTRAQAQATEVGCDEAILMTPDGEVTEGARSNVIIEIGGRWVTPPVEAGLLGGVFRAHLLETEPRLEVGRVMIDDLMHADRVFCCNAVRGLIPAHVEKDLRPPMPKGSALSSFA</sequence>
<feature type="domain" description="Chorismate-utilising enzyme C-terminal" evidence="1">
    <location>
        <begin position="146"/>
        <end position="406"/>
    </location>
</feature>
<dbReference type="PANTHER" id="PTHR11236">
    <property type="entry name" value="AMINOBENZOATE/ANTHRANILATE SYNTHASE"/>
    <property type="match status" value="1"/>
</dbReference>
<reference evidence="2 3" key="1">
    <citation type="submission" date="2017-10" db="EMBL/GenBank/DDBJ databases">
        <title>Draft genome of Longibacter Salinarum.</title>
        <authorList>
            <person name="Goh K.M."/>
            <person name="Shamsir M.S."/>
            <person name="Lim S.W."/>
        </authorList>
    </citation>
    <scope>NUCLEOTIDE SEQUENCE [LARGE SCALE GENOMIC DNA]</scope>
    <source>
        <strain evidence="2 3">KCTC 52045</strain>
    </source>
</reference>
<dbReference type="NCBIfam" id="TIGR00553">
    <property type="entry name" value="pabB"/>
    <property type="match status" value="1"/>
</dbReference>
<dbReference type="Gene3D" id="3.60.120.10">
    <property type="entry name" value="Anthranilate synthase"/>
    <property type="match status" value="1"/>
</dbReference>
<comment type="caution">
    <text evidence="2">The sequence shown here is derived from an EMBL/GenBank/DDBJ whole genome shotgun (WGS) entry which is preliminary data.</text>
</comment>
<evidence type="ECO:0000313" key="3">
    <source>
        <dbReference type="Proteomes" id="UP000220102"/>
    </source>
</evidence>
<name>A0A2A8CW40_9BACT</name>
<dbReference type="InterPro" id="IPR019999">
    <property type="entry name" value="Anth_synth_I-like"/>
</dbReference>
<dbReference type="InterPro" id="IPR005802">
    <property type="entry name" value="ADC_synth_comp_1"/>
</dbReference>
<dbReference type="GO" id="GO:0009396">
    <property type="term" value="P:folic acid-containing compound biosynthetic process"/>
    <property type="evidence" value="ECO:0007669"/>
    <property type="project" value="InterPro"/>
</dbReference>
<dbReference type="PRINTS" id="PR00095">
    <property type="entry name" value="ANTSNTHASEI"/>
</dbReference>
<proteinExistence type="predicted"/>
<dbReference type="Pfam" id="PF01063">
    <property type="entry name" value="Aminotran_4"/>
    <property type="match status" value="1"/>
</dbReference>
<organism evidence="2 3">
    <name type="scientific">Longibacter salinarum</name>
    <dbReference type="NCBI Taxonomy" id="1850348"/>
    <lineage>
        <taxon>Bacteria</taxon>
        <taxon>Pseudomonadati</taxon>
        <taxon>Rhodothermota</taxon>
        <taxon>Rhodothermia</taxon>
        <taxon>Rhodothermales</taxon>
        <taxon>Salisaetaceae</taxon>
        <taxon>Longibacter</taxon>
    </lineage>
</organism>
<evidence type="ECO:0000259" key="1">
    <source>
        <dbReference type="Pfam" id="PF00425"/>
    </source>
</evidence>
<dbReference type="InterPro" id="IPR043132">
    <property type="entry name" value="BCAT-like_C"/>
</dbReference>